<dbReference type="HOGENOM" id="CLU_071454_1_0_9"/>
<sequence>MKTDIEIPLFKKHNKLITYLLSIAALAVVLIILGSVFSGDKATPTGQTGSSNNNLDLTGQKKPDNYLTGSQMSNEEEELASKVRQMLAQIEGAGEVEVSVRLASSSQSDYAINTNSGQKTTQEKDQSGGTRVLTETTDNGQLVVIHGNEGNEIPVTTKQSAPKIAGVLVVAQGAGEPEIKARLFEATCVALGVEAHKVQVMPKKEGE</sequence>
<keyword evidence="4" id="KW-1185">Reference proteome</keyword>
<dbReference type="OrthoDB" id="2381602at2"/>
<evidence type="ECO:0000313" key="4">
    <source>
        <dbReference type="Proteomes" id="UP000002217"/>
    </source>
</evidence>
<feature type="compositionally biased region" description="Polar residues" evidence="1">
    <location>
        <begin position="44"/>
        <end position="57"/>
    </location>
</feature>
<proteinExistence type="predicted"/>
<reference evidence="3 4" key="1">
    <citation type="journal article" date="2009" name="Stand. Genomic Sci.">
        <title>Complete genome sequence of Desulfotomaculum acetoxidans type strain (5575).</title>
        <authorList>
            <person name="Spring S."/>
            <person name="Lapidus A."/>
            <person name="Schroder M."/>
            <person name="Gleim D."/>
            <person name="Sims D."/>
            <person name="Meincke L."/>
            <person name="Glavina Del Rio T."/>
            <person name="Tice H."/>
            <person name="Copeland A."/>
            <person name="Cheng J.F."/>
            <person name="Lucas S."/>
            <person name="Chen F."/>
            <person name="Nolan M."/>
            <person name="Bruce D."/>
            <person name="Goodwin L."/>
            <person name="Pitluck S."/>
            <person name="Ivanova N."/>
            <person name="Mavromatis K."/>
            <person name="Mikhailova N."/>
            <person name="Pati A."/>
            <person name="Chen A."/>
            <person name="Palaniappan K."/>
            <person name="Land M."/>
            <person name="Hauser L."/>
            <person name="Chang Y.J."/>
            <person name="Jeffries C.D."/>
            <person name="Chain P."/>
            <person name="Saunders E."/>
            <person name="Brettin T."/>
            <person name="Detter J.C."/>
            <person name="Goker M."/>
            <person name="Bristow J."/>
            <person name="Eisen J.A."/>
            <person name="Markowitz V."/>
            <person name="Hugenholtz P."/>
            <person name="Kyrpides N.C."/>
            <person name="Klenk H.P."/>
            <person name="Han C."/>
        </authorList>
    </citation>
    <scope>NUCLEOTIDE SEQUENCE [LARGE SCALE GENOMIC DNA]</scope>
    <source>
        <strain evidence="4">ATCC 49208 / DSM 771 / VKM B-1644</strain>
    </source>
</reference>
<dbReference type="STRING" id="485916.Dtox_2605"/>
<feature type="transmembrane region" description="Helical" evidence="2">
    <location>
        <begin position="16"/>
        <end position="37"/>
    </location>
</feature>
<dbReference type="AlphaFoldDB" id="C8W102"/>
<dbReference type="EMBL" id="CP001720">
    <property type="protein sequence ID" value="ACV63398.1"/>
    <property type="molecule type" value="Genomic_DNA"/>
</dbReference>
<dbReference type="InterPro" id="IPR014195">
    <property type="entry name" value="Spore_III_AG"/>
</dbReference>
<evidence type="ECO:0000256" key="2">
    <source>
        <dbReference type="SAM" id="Phobius"/>
    </source>
</evidence>
<keyword evidence="2" id="KW-1133">Transmembrane helix</keyword>
<feature type="region of interest" description="Disordered" evidence="1">
    <location>
        <begin position="111"/>
        <end position="133"/>
    </location>
</feature>
<dbReference type="RefSeq" id="WP_015758093.1">
    <property type="nucleotide sequence ID" value="NC_013216.1"/>
</dbReference>
<organism evidence="3 4">
    <name type="scientific">Desulfofarcimen acetoxidans (strain ATCC 49208 / DSM 771 / KCTC 5769 / VKM B-1644 / 5575)</name>
    <name type="common">Desulfotomaculum acetoxidans</name>
    <dbReference type="NCBI Taxonomy" id="485916"/>
    <lineage>
        <taxon>Bacteria</taxon>
        <taxon>Bacillati</taxon>
        <taxon>Bacillota</taxon>
        <taxon>Clostridia</taxon>
        <taxon>Eubacteriales</taxon>
        <taxon>Peptococcaceae</taxon>
        <taxon>Desulfofarcimen</taxon>
    </lineage>
</organism>
<dbReference type="NCBIfam" id="TIGR02830">
    <property type="entry name" value="spore_III_AG"/>
    <property type="match status" value="1"/>
</dbReference>
<evidence type="ECO:0000313" key="3">
    <source>
        <dbReference type="EMBL" id="ACV63398.1"/>
    </source>
</evidence>
<accession>C8W102</accession>
<feature type="compositionally biased region" description="Polar residues" evidence="1">
    <location>
        <begin position="111"/>
        <end position="120"/>
    </location>
</feature>
<evidence type="ECO:0000256" key="1">
    <source>
        <dbReference type="SAM" id="MobiDB-lite"/>
    </source>
</evidence>
<feature type="region of interest" description="Disordered" evidence="1">
    <location>
        <begin position="42"/>
        <end position="65"/>
    </location>
</feature>
<name>C8W102_DESAS</name>
<keyword evidence="2" id="KW-0472">Membrane</keyword>
<dbReference type="KEGG" id="dae:Dtox_2605"/>
<dbReference type="Proteomes" id="UP000002217">
    <property type="component" value="Chromosome"/>
</dbReference>
<keyword evidence="2" id="KW-0812">Transmembrane</keyword>
<protein>
    <submittedName>
        <fullName evidence="3">Stage III sporulation protein AG</fullName>
    </submittedName>
</protein>
<dbReference type="eggNOG" id="ENOG50330Z5">
    <property type="taxonomic scope" value="Bacteria"/>
</dbReference>
<gene>
    <name evidence="3" type="ordered locus">Dtox_2605</name>
</gene>